<accession>A0A3N4J8I2</accession>
<sequence length="87" mass="9956">MHFSMFRKLHLLASVYCTVLYSTLHDGITIRYTYPRNPISYNTSKSSICELCCISHREYGNLIKIKKNCASIRQTIVLLGSVCAFCD</sequence>
<name>A0A3N4J8I2_9PEZI</name>
<protein>
    <recommendedName>
        <fullName evidence="4">Secreted protein</fullName>
    </recommendedName>
</protein>
<dbReference type="EMBL" id="ML120449">
    <property type="protein sequence ID" value="RPA93597.1"/>
    <property type="molecule type" value="Genomic_DNA"/>
</dbReference>
<dbReference type="Proteomes" id="UP000276215">
    <property type="component" value="Unassembled WGS sequence"/>
</dbReference>
<organism evidence="2 3">
    <name type="scientific">Choiromyces venosus 120613-1</name>
    <dbReference type="NCBI Taxonomy" id="1336337"/>
    <lineage>
        <taxon>Eukaryota</taxon>
        <taxon>Fungi</taxon>
        <taxon>Dikarya</taxon>
        <taxon>Ascomycota</taxon>
        <taxon>Pezizomycotina</taxon>
        <taxon>Pezizomycetes</taxon>
        <taxon>Pezizales</taxon>
        <taxon>Tuberaceae</taxon>
        <taxon>Choiromyces</taxon>
    </lineage>
</organism>
<keyword evidence="1" id="KW-0732">Signal</keyword>
<evidence type="ECO:0008006" key="4">
    <source>
        <dbReference type="Google" id="ProtNLM"/>
    </source>
</evidence>
<evidence type="ECO:0000313" key="3">
    <source>
        <dbReference type="Proteomes" id="UP000276215"/>
    </source>
</evidence>
<evidence type="ECO:0000313" key="2">
    <source>
        <dbReference type="EMBL" id="RPA93597.1"/>
    </source>
</evidence>
<reference evidence="2 3" key="1">
    <citation type="journal article" date="2018" name="Nat. Ecol. Evol.">
        <title>Pezizomycetes genomes reveal the molecular basis of ectomycorrhizal truffle lifestyle.</title>
        <authorList>
            <person name="Murat C."/>
            <person name="Payen T."/>
            <person name="Noel B."/>
            <person name="Kuo A."/>
            <person name="Morin E."/>
            <person name="Chen J."/>
            <person name="Kohler A."/>
            <person name="Krizsan K."/>
            <person name="Balestrini R."/>
            <person name="Da Silva C."/>
            <person name="Montanini B."/>
            <person name="Hainaut M."/>
            <person name="Levati E."/>
            <person name="Barry K.W."/>
            <person name="Belfiori B."/>
            <person name="Cichocki N."/>
            <person name="Clum A."/>
            <person name="Dockter R.B."/>
            <person name="Fauchery L."/>
            <person name="Guy J."/>
            <person name="Iotti M."/>
            <person name="Le Tacon F."/>
            <person name="Lindquist E.A."/>
            <person name="Lipzen A."/>
            <person name="Malagnac F."/>
            <person name="Mello A."/>
            <person name="Molinier V."/>
            <person name="Miyauchi S."/>
            <person name="Poulain J."/>
            <person name="Riccioni C."/>
            <person name="Rubini A."/>
            <person name="Sitrit Y."/>
            <person name="Splivallo R."/>
            <person name="Traeger S."/>
            <person name="Wang M."/>
            <person name="Zifcakova L."/>
            <person name="Wipf D."/>
            <person name="Zambonelli A."/>
            <person name="Paolocci F."/>
            <person name="Nowrousian M."/>
            <person name="Ottonello S."/>
            <person name="Baldrian P."/>
            <person name="Spatafora J.W."/>
            <person name="Henrissat B."/>
            <person name="Nagy L.G."/>
            <person name="Aury J.M."/>
            <person name="Wincker P."/>
            <person name="Grigoriev I.V."/>
            <person name="Bonfante P."/>
            <person name="Martin F.M."/>
        </authorList>
    </citation>
    <scope>NUCLEOTIDE SEQUENCE [LARGE SCALE GENOMIC DNA]</scope>
    <source>
        <strain evidence="2 3">120613-1</strain>
    </source>
</reference>
<evidence type="ECO:0000256" key="1">
    <source>
        <dbReference type="SAM" id="SignalP"/>
    </source>
</evidence>
<feature type="signal peptide" evidence="1">
    <location>
        <begin position="1"/>
        <end position="17"/>
    </location>
</feature>
<gene>
    <name evidence="2" type="ORF">L873DRAFT_1514975</name>
</gene>
<dbReference type="AlphaFoldDB" id="A0A3N4J8I2"/>
<feature type="chain" id="PRO_5018327911" description="Secreted protein" evidence="1">
    <location>
        <begin position="18"/>
        <end position="87"/>
    </location>
</feature>
<proteinExistence type="predicted"/>
<keyword evidence="3" id="KW-1185">Reference proteome</keyword>